<dbReference type="EMBL" id="BOMY01000051">
    <property type="protein sequence ID" value="GIF25400.1"/>
    <property type="molecule type" value="Genomic_DNA"/>
</dbReference>
<evidence type="ECO:0000313" key="4">
    <source>
        <dbReference type="Proteomes" id="UP000623608"/>
    </source>
</evidence>
<organism evidence="3 4">
    <name type="scientific">Paractinoplanes tereljensis</name>
    <dbReference type="NCBI Taxonomy" id="571912"/>
    <lineage>
        <taxon>Bacteria</taxon>
        <taxon>Bacillati</taxon>
        <taxon>Actinomycetota</taxon>
        <taxon>Actinomycetes</taxon>
        <taxon>Micromonosporales</taxon>
        <taxon>Micromonosporaceae</taxon>
        <taxon>Paractinoplanes</taxon>
    </lineage>
</organism>
<dbReference type="SUPFAM" id="SSF51998">
    <property type="entry name" value="PFL-like glycyl radical enzymes"/>
    <property type="match status" value="1"/>
</dbReference>
<dbReference type="AlphaFoldDB" id="A0A919TYL1"/>
<accession>A0A919TYL1</accession>
<dbReference type="GO" id="GO:0008861">
    <property type="term" value="F:formate C-acetyltransferase activity"/>
    <property type="evidence" value="ECO:0007669"/>
    <property type="project" value="TreeGrafter"/>
</dbReference>
<feature type="compositionally biased region" description="Low complexity" evidence="1">
    <location>
        <begin position="97"/>
        <end position="119"/>
    </location>
</feature>
<dbReference type="PANTHER" id="PTHR30191">
    <property type="entry name" value="FORMATE ACETYLTRANSFERASE"/>
    <property type="match status" value="1"/>
</dbReference>
<feature type="region of interest" description="Disordered" evidence="1">
    <location>
        <begin position="97"/>
        <end position="132"/>
    </location>
</feature>
<protein>
    <recommendedName>
        <fullName evidence="2">PFL domain-containing protein</fullName>
    </recommendedName>
</protein>
<name>A0A919TYL1_9ACTN</name>
<gene>
    <name evidence="3" type="ORF">Ate02nite_81300</name>
</gene>
<comment type="caution">
    <text evidence="3">The sequence shown here is derived from an EMBL/GenBank/DDBJ whole genome shotgun (WGS) entry which is preliminary data.</text>
</comment>
<evidence type="ECO:0000313" key="3">
    <source>
        <dbReference type="EMBL" id="GIF25400.1"/>
    </source>
</evidence>
<dbReference type="Pfam" id="PF02901">
    <property type="entry name" value="PFL-like"/>
    <property type="match status" value="1"/>
</dbReference>
<dbReference type="InterPro" id="IPR004184">
    <property type="entry name" value="PFL_dom"/>
</dbReference>
<dbReference type="Proteomes" id="UP000623608">
    <property type="component" value="Unassembled WGS sequence"/>
</dbReference>
<keyword evidence="4" id="KW-1185">Reference proteome</keyword>
<reference evidence="3" key="1">
    <citation type="submission" date="2021-01" db="EMBL/GenBank/DDBJ databases">
        <title>Whole genome shotgun sequence of Actinoplanes tereljensis NBRC 105297.</title>
        <authorList>
            <person name="Komaki H."/>
            <person name="Tamura T."/>
        </authorList>
    </citation>
    <scope>NUCLEOTIDE SEQUENCE</scope>
    <source>
        <strain evidence="3">NBRC 105297</strain>
    </source>
</reference>
<feature type="domain" description="PFL" evidence="2">
    <location>
        <begin position="1"/>
        <end position="65"/>
    </location>
</feature>
<evidence type="ECO:0000259" key="2">
    <source>
        <dbReference type="Pfam" id="PF02901"/>
    </source>
</evidence>
<dbReference type="GO" id="GO:0005829">
    <property type="term" value="C:cytosol"/>
    <property type="evidence" value="ECO:0007669"/>
    <property type="project" value="TreeGrafter"/>
</dbReference>
<proteinExistence type="predicted"/>
<sequence length="132" mass="14069">MPAGGLRMVQSGLAAYGYSLDSTVRTIFSQYRKTHNDGVFDAYPADVLAARRSHLITGLPDAYGRRLPPGRAYLAATKEQNGAAMLLGRTSTFPWPASSTATPTAAASTSTSTCSTGPPWKTRWPTRSGTRS</sequence>
<dbReference type="Gene3D" id="3.20.70.20">
    <property type="match status" value="1"/>
</dbReference>
<dbReference type="PANTHER" id="PTHR30191:SF0">
    <property type="entry name" value="FORMATE ACETYLTRANSFERASE 1"/>
    <property type="match status" value="1"/>
</dbReference>
<dbReference type="InterPro" id="IPR050244">
    <property type="entry name" value="Auton_GlycylRad_Cofactor"/>
</dbReference>
<evidence type="ECO:0000256" key="1">
    <source>
        <dbReference type="SAM" id="MobiDB-lite"/>
    </source>
</evidence>